<protein>
    <submittedName>
        <fullName evidence="2">Uncharacterized protein</fullName>
    </submittedName>
</protein>
<keyword evidence="3" id="KW-1185">Reference proteome</keyword>
<keyword evidence="1" id="KW-0812">Transmembrane</keyword>
<dbReference type="EMBL" id="JAVDSG010000001">
    <property type="protein sequence ID" value="MDR6596347.1"/>
    <property type="molecule type" value="Genomic_DNA"/>
</dbReference>
<comment type="caution">
    <text evidence="2">The sequence shown here is derived from an EMBL/GenBank/DDBJ whole genome shotgun (WGS) entry which is preliminary data.</text>
</comment>
<evidence type="ECO:0000313" key="3">
    <source>
        <dbReference type="Proteomes" id="UP001268819"/>
    </source>
</evidence>
<evidence type="ECO:0000256" key="1">
    <source>
        <dbReference type="SAM" id="Phobius"/>
    </source>
</evidence>
<evidence type="ECO:0000313" key="2">
    <source>
        <dbReference type="EMBL" id="MDR6596347.1"/>
    </source>
</evidence>
<gene>
    <name evidence="2" type="ORF">J2S66_004731</name>
</gene>
<keyword evidence="1" id="KW-1133">Transmembrane helix</keyword>
<proteinExistence type="predicted"/>
<dbReference type="Proteomes" id="UP001268819">
    <property type="component" value="Unassembled WGS sequence"/>
</dbReference>
<accession>A0ABU1Q0C7</accession>
<dbReference type="RefSeq" id="WP_310309425.1">
    <property type="nucleotide sequence ID" value="NZ_BAAAXB010000001.1"/>
</dbReference>
<feature type="transmembrane region" description="Helical" evidence="1">
    <location>
        <begin position="149"/>
        <end position="167"/>
    </location>
</feature>
<feature type="transmembrane region" description="Helical" evidence="1">
    <location>
        <begin position="173"/>
        <end position="193"/>
    </location>
</feature>
<organism evidence="2 3">
    <name type="scientific">Saccharothrix longispora</name>
    <dbReference type="NCBI Taxonomy" id="33920"/>
    <lineage>
        <taxon>Bacteria</taxon>
        <taxon>Bacillati</taxon>
        <taxon>Actinomycetota</taxon>
        <taxon>Actinomycetes</taxon>
        <taxon>Pseudonocardiales</taxon>
        <taxon>Pseudonocardiaceae</taxon>
        <taxon>Saccharothrix</taxon>
    </lineage>
</organism>
<name>A0ABU1Q0C7_9PSEU</name>
<sequence length="211" mass="22425">MRVKQPLERPPDEWRLLRALVADHVARAPDPVDDRVGRSLAALGTVLQDGNAERVVAHVRRELRSTADPDTADVLRGHLALALVARSAEVRAVTDDGGLAIRTRRQATECHALADEVLALRPAPGLVALALDLRGRAEEAERWRWVEPGVGQAAVVALAVLVLPFVGGAVGSAGVTAAGVAVGAALVFGFVLAHRRRGWALDTRSVRRPGL</sequence>
<keyword evidence="1" id="KW-0472">Membrane</keyword>
<reference evidence="2 3" key="1">
    <citation type="submission" date="2023-07" db="EMBL/GenBank/DDBJ databases">
        <title>Sequencing the genomes of 1000 actinobacteria strains.</title>
        <authorList>
            <person name="Klenk H.-P."/>
        </authorList>
    </citation>
    <scope>NUCLEOTIDE SEQUENCE [LARGE SCALE GENOMIC DNA]</scope>
    <source>
        <strain evidence="2 3">DSM 43749</strain>
    </source>
</reference>